<reference evidence="2" key="1">
    <citation type="journal article" date="2019" name="Sci. Rep.">
        <title>Draft genome of Tanacetum cinerariifolium, the natural source of mosquito coil.</title>
        <authorList>
            <person name="Yamashiro T."/>
            <person name="Shiraishi A."/>
            <person name="Satake H."/>
            <person name="Nakayama K."/>
        </authorList>
    </citation>
    <scope>NUCLEOTIDE SEQUENCE</scope>
</reference>
<feature type="region of interest" description="Disordered" evidence="1">
    <location>
        <begin position="1"/>
        <end position="23"/>
    </location>
</feature>
<name>A0A699XV83_TANCI</name>
<protein>
    <submittedName>
        <fullName evidence="2">Uncharacterized protein</fullName>
    </submittedName>
</protein>
<feature type="compositionally biased region" description="Basic and acidic residues" evidence="1">
    <location>
        <begin position="7"/>
        <end position="23"/>
    </location>
</feature>
<dbReference type="AlphaFoldDB" id="A0A699XV83"/>
<gene>
    <name evidence="2" type="ORF">Tci_935232</name>
</gene>
<feature type="non-terminal residue" evidence="2">
    <location>
        <position position="1"/>
    </location>
</feature>
<organism evidence="2">
    <name type="scientific">Tanacetum cinerariifolium</name>
    <name type="common">Dalmatian daisy</name>
    <name type="synonym">Chrysanthemum cinerariifolium</name>
    <dbReference type="NCBI Taxonomy" id="118510"/>
    <lineage>
        <taxon>Eukaryota</taxon>
        <taxon>Viridiplantae</taxon>
        <taxon>Streptophyta</taxon>
        <taxon>Embryophyta</taxon>
        <taxon>Tracheophyta</taxon>
        <taxon>Spermatophyta</taxon>
        <taxon>Magnoliopsida</taxon>
        <taxon>eudicotyledons</taxon>
        <taxon>Gunneridae</taxon>
        <taxon>Pentapetalae</taxon>
        <taxon>asterids</taxon>
        <taxon>campanulids</taxon>
        <taxon>Asterales</taxon>
        <taxon>Asteraceae</taxon>
        <taxon>Asteroideae</taxon>
        <taxon>Anthemideae</taxon>
        <taxon>Anthemidinae</taxon>
        <taxon>Tanacetum</taxon>
    </lineage>
</organism>
<proteinExistence type="predicted"/>
<evidence type="ECO:0000256" key="1">
    <source>
        <dbReference type="SAM" id="MobiDB-lite"/>
    </source>
</evidence>
<evidence type="ECO:0000313" key="2">
    <source>
        <dbReference type="EMBL" id="GFD63263.1"/>
    </source>
</evidence>
<sequence length="47" mass="5632">PQEEPQEERLADIAPPDSRRDSRGVPYQFWTVKFWWKSSTGRYSYLA</sequence>
<accession>A0A699XV83</accession>
<comment type="caution">
    <text evidence="2">The sequence shown here is derived from an EMBL/GenBank/DDBJ whole genome shotgun (WGS) entry which is preliminary data.</text>
</comment>
<dbReference type="EMBL" id="BKCJ011967301">
    <property type="protein sequence ID" value="GFD63263.1"/>
    <property type="molecule type" value="Genomic_DNA"/>
</dbReference>